<keyword evidence="2" id="KW-1185">Reference proteome</keyword>
<protein>
    <submittedName>
        <fullName evidence="3">Uncharacterized protein</fullName>
    </submittedName>
</protein>
<sequence length="100" mass="11650">MYNRKISLVALIFLISSTIALPVFLDNQEESELRSKRQIGWGQNNEWGRNYEMAFGLNKDMMRKMQAGPFGAMIRNEFDMDGQLKLNMHGLTQQQFQFGK</sequence>
<dbReference type="Proteomes" id="UP000887575">
    <property type="component" value="Unassembled WGS sequence"/>
</dbReference>
<evidence type="ECO:0000313" key="3">
    <source>
        <dbReference type="WBParaSite" id="MBELARI_LOCUS6812"/>
    </source>
</evidence>
<evidence type="ECO:0000313" key="2">
    <source>
        <dbReference type="Proteomes" id="UP000887575"/>
    </source>
</evidence>
<name>A0AAF3FI98_9BILA</name>
<proteinExistence type="predicted"/>
<keyword evidence="1" id="KW-0732">Signal</keyword>
<dbReference type="WBParaSite" id="MBELARI_LOCUS6812">
    <property type="protein sequence ID" value="MBELARI_LOCUS6812"/>
    <property type="gene ID" value="MBELARI_LOCUS6812"/>
</dbReference>
<dbReference type="AlphaFoldDB" id="A0AAF3FI98"/>
<accession>A0AAF3FI98</accession>
<organism evidence="2 3">
    <name type="scientific">Mesorhabditis belari</name>
    <dbReference type="NCBI Taxonomy" id="2138241"/>
    <lineage>
        <taxon>Eukaryota</taxon>
        <taxon>Metazoa</taxon>
        <taxon>Ecdysozoa</taxon>
        <taxon>Nematoda</taxon>
        <taxon>Chromadorea</taxon>
        <taxon>Rhabditida</taxon>
        <taxon>Rhabditina</taxon>
        <taxon>Rhabditomorpha</taxon>
        <taxon>Rhabditoidea</taxon>
        <taxon>Rhabditidae</taxon>
        <taxon>Mesorhabditinae</taxon>
        <taxon>Mesorhabditis</taxon>
    </lineage>
</organism>
<feature type="signal peptide" evidence="1">
    <location>
        <begin position="1"/>
        <end position="20"/>
    </location>
</feature>
<evidence type="ECO:0000256" key="1">
    <source>
        <dbReference type="SAM" id="SignalP"/>
    </source>
</evidence>
<reference evidence="3" key="1">
    <citation type="submission" date="2024-02" db="UniProtKB">
        <authorList>
            <consortium name="WormBaseParasite"/>
        </authorList>
    </citation>
    <scope>IDENTIFICATION</scope>
</reference>
<feature type="chain" id="PRO_5042031276" evidence="1">
    <location>
        <begin position="21"/>
        <end position="100"/>
    </location>
</feature>